<name>A0A841E6D4_9ACTN</name>
<dbReference type="AlphaFoldDB" id="A0A841E6D4"/>
<evidence type="ECO:0000313" key="4">
    <source>
        <dbReference type="Proteomes" id="UP000578077"/>
    </source>
</evidence>
<feature type="compositionally biased region" description="Low complexity" evidence="1">
    <location>
        <begin position="356"/>
        <end position="376"/>
    </location>
</feature>
<dbReference type="RefSeq" id="WP_184633087.1">
    <property type="nucleotide sequence ID" value="NZ_BAABKT010000025.1"/>
</dbReference>
<feature type="region of interest" description="Disordered" evidence="1">
    <location>
        <begin position="57"/>
        <end position="376"/>
    </location>
</feature>
<feature type="compositionally biased region" description="Acidic residues" evidence="1">
    <location>
        <begin position="204"/>
        <end position="213"/>
    </location>
</feature>
<comment type="caution">
    <text evidence="3">The sequence shown here is derived from an EMBL/GenBank/DDBJ whole genome shotgun (WGS) entry which is preliminary data.</text>
</comment>
<evidence type="ECO:0000313" key="3">
    <source>
        <dbReference type="EMBL" id="MBB5996738.1"/>
    </source>
</evidence>
<feature type="compositionally biased region" description="Basic and acidic residues" evidence="1">
    <location>
        <begin position="65"/>
        <end position="75"/>
    </location>
</feature>
<gene>
    <name evidence="3" type="ORF">HNR25_000489</name>
</gene>
<proteinExistence type="predicted"/>
<dbReference type="EMBL" id="JACHLY010000001">
    <property type="protein sequence ID" value="MBB5996738.1"/>
    <property type="molecule type" value="Genomic_DNA"/>
</dbReference>
<feature type="compositionally biased region" description="Low complexity" evidence="1">
    <location>
        <begin position="143"/>
        <end position="163"/>
    </location>
</feature>
<reference evidence="3 4" key="1">
    <citation type="submission" date="2020-08" db="EMBL/GenBank/DDBJ databases">
        <title>Sequencing the genomes of 1000 actinobacteria strains.</title>
        <authorList>
            <person name="Klenk H.-P."/>
        </authorList>
    </citation>
    <scope>NUCLEOTIDE SEQUENCE [LARGE SCALE GENOMIC DNA]</scope>
    <source>
        <strain evidence="3 4">DSM 44593</strain>
    </source>
</reference>
<sequence length="376" mass="37298">MFILSLAVLVAALAVLAFGVVLAETTLVYIALVLGGIGAVLLVAEAVRSREHLGLGPVSEAAADGPERSRVRTDGLGKASVPAQTPGASAGIPGSAAAQESTATEGTEPREPGSIPAQSAAAPRTRQPAGPHPRTLPGRPDEGAAAQGAADDAVASVVPDTPAGGEPPQEWAARDFDDTVPAPAPAPGGSGPVPPAEEPAAAAEAEETAEAETAEPARAAETEPPDETPPARSAPGADQDVPVDETGRDRSFSAFVTGLNRDAGREDAGTDTDGAAEEPAGAEPDGPEAPSETEPVGEWNTAPAPPAAEESPPTEPIDLRAATAAEPEETPGTGQDAGDPDESAAESADRPDDADPTTTQTGAQATADGADPGNDR</sequence>
<accession>A0A841E6D4</accession>
<dbReference type="Proteomes" id="UP000578077">
    <property type="component" value="Unassembled WGS sequence"/>
</dbReference>
<evidence type="ECO:0000256" key="2">
    <source>
        <dbReference type="SAM" id="Phobius"/>
    </source>
</evidence>
<keyword evidence="2" id="KW-1133">Transmembrane helix</keyword>
<organism evidence="3 4">
    <name type="scientific">Streptomonospora salina</name>
    <dbReference type="NCBI Taxonomy" id="104205"/>
    <lineage>
        <taxon>Bacteria</taxon>
        <taxon>Bacillati</taxon>
        <taxon>Actinomycetota</taxon>
        <taxon>Actinomycetes</taxon>
        <taxon>Streptosporangiales</taxon>
        <taxon>Nocardiopsidaceae</taxon>
        <taxon>Streptomonospora</taxon>
    </lineage>
</organism>
<feature type="compositionally biased region" description="Low complexity" evidence="1">
    <location>
        <begin position="277"/>
        <end position="290"/>
    </location>
</feature>
<keyword evidence="4" id="KW-1185">Reference proteome</keyword>
<keyword evidence="2" id="KW-0472">Membrane</keyword>
<keyword evidence="2" id="KW-0812">Transmembrane</keyword>
<protein>
    <submittedName>
        <fullName evidence="3">Uncharacterized protein</fullName>
    </submittedName>
</protein>
<feature type="compositionally biased region" description="Low complexity" evidence="1">
    <location>
        <begin position="86"/>
        <end position="98"/>
    </location>
</feature>
<feature type="compositionally biased region" description="Pro residues" evidence="1">
    <location>
        <begin position="182"/>
        <end position="197"/>
    </location>
</feature>
<feature type="transmembrane region" description="Helical" evidence="2">
    <location>
        <begin position="27"/>
        <end position="47"/>
    </location>
</feature>
<feature type="compositionally biased region" description="Low complexity" evidence="1">
    <location>
        <begin position="321"/>
        <end position="334"/>
    </location>
</feature>
<evidence type="ECO:0000256" key="1">
    <source>
        <dbReference type="SAM" id="MobiDB-lite"/>
    </source>
</evidence>